<evidence type="ECO:0000256" key="5">
    <source>
        <dbReference type="ARBA" id="ARBA00022692"/>
    </source>
</evidence>
<dbReference type="EMBL" id="JAVRBK010000001">
    <property type="protein sequence ID" value="KAK5650167.1"/>
    <property type="molecule type" value="Genomic_DNA"/>
</dbReference>
<dbReference type="InterPro" id="IPR023214">
    <property type="entry name" value="HAD_sf"/>
</dbReference>
<feature type="transmembrane region" description="Helical" evidence="14">
    <location>
        <begin position="86"/>
        <end position="104"/>
    </location>
</feature>
<dbReference type="InterPro" id="IPR050365">
    <property type="entry name" value="TIM50"/>
</dbReference>
<protein>
    <recommendedName>
        <fullName evidence="14">Mitochondrial import inner membrane translocase subunit TIM50</fullName>
    </recommendedName>
</protein>
<keyword evidence="6" id="KW-0999">Mitochondrion inner membrane</keyword>
<evidence type="ECO:0000256" key="7">
    <source>
        <dbReference type="ARBA" id="ARBA00022927"/>
    </source>
</evidence>
<keyword evidence="9 14" id="KW-1133">Transmembrane helix</keyword>
<evidence type="ECO:0000256" key="3">
    <source>
        <dbReference type="ARBA" id="ARBA00006344"/>
    </source>
</evidence>
<name>A0AAN7ZPJ0_9COLE</name>
<evidence type="ECO:0000256" key="14">
    <source>
        <dbReference type="RuleBase" id="RU365079"/>
    </source>
</evidence>
<evidence type="ECO:0000256" key="4">
    <source>
        <dbReference type="ARBA" id="ARBA00022448"/>
    </source>
</evidence>
<dbReference type="GO" id="GO:0005744">
    <property type="term" value="C:TIM23 mitochondrial import inner membrane translocase complex"/>
    <property type="evidence" value="ECO:0007669"/>
    <property type="project" value="UniProtKB-UniRule"/>
</dbReference>
<comment type="similarity">
    <text evidence="3 14">Belongs to the TIM50 family.</text>
</comment>
<evidence type="ECO:0000259" key="15">
    <source>
        <dbReference type="PROSITE" id="PS50969"/>
    </source>
</evidence>
<reference evidence="16 17" key="1">
    <citation type="journal article" date="2024" name="Insects">
        <title>An Improved Chromosome-Level Genome Assembly of the Firefly Pyrocoelia pectoralis.</title>
        <authorList>
            <person name="Fu X."/>
            <person name="Meyer-Rochow V.B."/>
            <person name="Ballantyne L."/>
            <person name="Zhu X."/>
        </authorList>
    </citation>
    <scope>NUCLEOTIDE SEQUENCE [LARGE SCALE GENOMIC DNA]</scope>
    <source>
        <strain evidence="16">XCY_ONT2</strain>
    </source>
</reference>
<dbReference type="PROSITE" id="PS50969">
    <property type="entry name" value="FCP1"/>
    <property type="match status" value="1"/>
</dbReference>
<keyword evidence="12 14" id="KW-0472">Membrane</keyword>
<evidence type="ECO:0000313" key="17">
    <source>
        <dbReference type="Proteomes" id="UP001329430"/>
    </source>
</evidence>
<keyword evidence="4 14" id="KW-0813">Transport</keyword>
<gene>
    <name evidence="16" type="ORF">RI129_001196</name>
</gene>
<comment type="subunit">
    <text evidence="13">Component of the TIM23 complex at least composed of Tim23, Tim17 (Tim17a1, Tim17a2 or Tim17b1) and a Tim50.</text>
</comment>
<keyword evidence="8 14" id="KW-0809">Transit peptide</keyword>
<dbReference type="GO" id="GO:0015031">
    <property type="term" value="P:protein transport"/>
    <property type="evidence" value="ECO:0007669"/>
    <property type="project" value="UniProtKB-KW"/>
</dbReference>
<keyword evidence="10 14" id="KW-0811">Translocation</keyword>
<comment type="caution">
    <text evidence="16">The sequence shown here is derived from an EMBL/GenBank/DDBJ whole genome shotgun (WGS) entry which is preliminary data.</text>
</comment>
<evidence type="ECO:0000313" key="16">
    <source>
        <dbReference type="EMBL" id="KAK5650167.1"/>
    </source>
</evidence>
<accession>A0AAN7ZPJ0</accession>
<evidence type="ECO:0000256" key="12">
    <source>
        <dbReference type="ARBA" id="ARBA00023136"/>
    </source>
</evidence>
<keyword evidence="17" id="KW-1185">Reference proteome</keyword>
<evidence type="ECO:0000256" key="2">
    <source>
        <dbReference type="ARBA" id="ARBA00004434"/>
    </source>
</evidence>
<feature type="domain" description="FCP1 homology" evidence="15">
    <location>
        <begin position="163"/>
        <end position="306"/>
    </location>
</feature>
<evidence type="ECO:0000256" key="8">
    <source>
        <dbReference type="ARBA" id="ARBA00022946"/>
    </source>
</evidence>
<sequence>MQWVIRKVFVLSIGISKQYVTPSLAKKSASLVYGERFVSNEVISKSSENQTKKDRYLTGTPLLSNYLKDDSDTAAMREASWKTMKYTLLFLTTSLLGTGAYLVFKFGKPEVSEDGILIPDEFDTQPILMQYIRRAFKVFEGYKRLINEPSREKLLPDELKLPYYQPPFTLVLELTDVLVHPDWTYKTGWRFKKRPGVEYLLETLSGLYEIVIYTAEQGMTVFPIVEALDPKNLIMYKLVRDATHFEDGMHIKDLSKLNRDLRKVIVIDWNANSVRFHPDNVFQIPRWDGNDSDMTLIDLTALLITIANSGVEDVREVINYYKDFDDGLTTFRQKQRAILEQQDEIVSSDDDSVVKKLSKNLFSKKDVLF</sequence>
<evidence type="ECO:0000256" key="6">
    <source>
        <dbReference type="ARBA" id="ARBA00022792"/>
    </source>
</evidence>
<dbReference type="CDD" id="cd07521">
    <property type="entry name" value="HAD_FCP1-like"/>
    <property type="match status" value="1"/>
</dbReference>
<keyword evidence="7 14" id="KW-0653">Protein transport</keyword>
<proteinExistence type="inferred from homology"/>
<keyword evidence="5 14" id="KW-0812">Transmembrane</keyword>
<keyword evidence="11 14" id="KW-0496">Mitochondrion</keyword>
<dbReference type="SUPFAM" id="SSF56784">
    <property type="entry name" value="HAD-like"/>
    <property type="match status" value="1"/>
</dbReference>
<dbReference type="Proteomes" id="UP001329430">
    <property type="component" value="Chromosome 1"/>
</dbReference>
<evidence type="ECO:0000256" key="1">
    <source>
        <dbReference type="ARBA" id="ARBA00002959"/>
    </source>
</evidence>
<comment type="subcellular location">
    <subcellularLocation>
        <location evidence="2 14">Mitochondrion inner membrane</location>
        <topology evidence="2 14">Single-pass membrane protein</topology>
    </subcellularLocation>
</comment>
<comment type="function">
    <text evidence="1 14">Essential component of the TIM23 complex, a complex that mediates the translocation of transit peptide-containing proteins across the mitochondrial inner membrane.</text>
</comment>
<dbReference type="FunFam" id="3.40.50.1000:FF:000019">
    <property type="entry name" value="Mitochondrial import inner membrane translocase subunit TIM50"/>
    <property type="match status" value="1"/>
</dbReference>
<evidence type="ECO:0000256" key="9">
    <source>
        <dbReference type="ARBA" id="ARBA00022989"/>
    </source>
</evidence>
<evidence type="ECO:0000256" key="11">
    <source>
        <dbReference type="ARBA" id="ARBA00023128"/>
    </source>
</evidence>
<dbReference type="PANTHER" id="PTHR12210">
    <property type="entry name" value="DULLARD PROTEIN PHOSPHATASE"/>
    <property type="match status" value="1"/>
</dbReference>
<evidence type="ECO:0000256" key="13">
    <source>
        <dbReference type="ARBA" id="ARBA00061911"/>
    </source>
</evidence>
<dbReference type="Pfam" id="PF03031">
    <property type="entry name" value="NIF"/>
    <property type="match status" value="1"/>
</dbReference>
<organism evidence="16 17">
    <name type="scientific">Pyrocoelia pectoralis</name>
    <dbReference type="NCBI Taxonomy" id="417401"/>
    <lineage>
        <taxon>Eukaryota</taxon>
        <taxon>Metazoa</taxon>
        <taxon>Ecdysozoa</taxon>
        <taxon>Arthropoda</taxon>
        <taxon>Hexapoda</taxon>
        <taxon>Insecta</taxon>
        <taxon>Pterygota</taxon>
        <taxon>Neoptera</taxon>
        <taxon>Endopterygota</taxon>
        <taxon>Coleoptera</taxon>
        <taxon>Polyphaga</taxon>
        <taxon>Elateriformia</taxon>
        <taxon>Elateroidea</taxon>
        <taxon>Lampyridae</taxon>
        <taxon>Lampyrinae</taxon>
        <taxon>Pyrocoelia</taxon>
    </lineage>
</organism>
<dbReference type="SMART" id="SM00577">
    <property type="entry name" value="CPDc"/>
    <property type="match status" value="1"/>
</dbReference>
<dbReference type="Gene3D" id="3.40.50.1000">
    <property type="entry name" value="HAD superfamily/HAD-like"/>
    <property type="match status" value="1"/>
</dbReference>
<dbReference type="AlphaFoldDB" id="A0AAN7ZPJ0"/>
<evidence type="ECO:0000256" key="10">
    <source>
        <dbReference type="ARBA" id="ARBA00023010"/>
    </source>
</evidence>
<dbReference type="InterPro" id="IPR004274">
    <property type="entry name" value="FCP1_dom"/>
</dbReference>
<dbReference type="InterPro" id="IPR036412">
    <property type="entry name" value="HAD-like_sf"/>
</dbReference>